<feature type="transmembrane region" description="Helical" evidence="2">
    <location>
        <begin position="260"/>
        <end position="283"/>
    </location>
</feature>
<name>A0A6V7W168_MELEN</name>
<feature type="transmembrane region" description="Helical" evidence="2">
    <location>
        <begin position="78"/>
        <end position="100"/>
    </location>
</feature>
<feature type="transmembrane region" description="Helical" evidence="2">
    <location>
        <begin position="340"/>
        <end position="362"/>
    </location>
</feature>
<dbReference type="Proteomes" id="UP000580250">
    <property type="component" value="Unassembled WGS sequence"/>
</dbReference>
<sequence>MTLINFLDNFLKLRYLILIISIICMTLIFSNSILLNFTIICMNPIKEELLDRKINILNNQTIKQQNNKNEFSAIERSLLFSGPALGAIFGGFIISPLINLFNVRHTITFFCFISALSTLFIPFGEKIFGFWFLCFLRVIQGTCYPAEYVVISLVSRKWATATSTATFLILASTHYQIGSLITMPTAGYFCESNFGWEGIYYLMAILTLIFTIIFFFIFRGCPSEHPWISEIELKQIEFGKTEKEMRENNKKQQKPPYFKILTDWTIWLLFLGFFCDEIAFQFISELGPYYLNKVLGISIAGTGYFSAIPYLLSLITKLLIGPINDKLLSKIFNEQFRTKLFAAISQYGICISMAGLAFIPLLSSSLWLILPFFSILNIFTGFNFLGFFRYSQKISAKHSELLISWINIVISIVPLILPGIVAAAAPNDTIKQWTNIFLTISILVFISITIFMLFAKSKPRKWALEINNNKIIEEKEINIKQKGEENN</sequence>
<reference evidence="4 5" key="1">
    <citation type="submission" date="2020-08" db="EMBL/GenBank/DDBJ databases">
        <authorList>
            <person name="Koutsovoulos G."/>
            <person name="Danchin GJ E."/>
        </authorList>
    </citation>
    <scope>NUCLEOTIDE SEQUENCE [LARGE SCALE GENOMIC DNA]</scope>
</reference>
<organism evidence="4 5">
    <name type="scientific">Meloidogyne enterolobii</name>
    <name type="common">Root-knot nematode worm</name>
    <name type="synonym">Meloidogyne mayaguensis</name>
    <dbReference type="NCBI Taxonomy" id="390850"/>
    <lineage>
        <taxon>Eukaryota</taxon>
        <taxon>Metazoa</taxon>
        <taxon>Ecdysozoa</taxon>
        <taxon>Nematoda</taxon>
        <taxon>Chromadorea</taxon>
        <taxon>Rhabditida</taxon>
        <taxon>Tylenchina</taxon>
        <taxon>Tylenchomorpha</taxon>
        <taxon>Tylenchoidea</taxon>
        <taxon>Meloidogynidae</taxon>
        <taxon>Meloidogyninae</taxon>
        <taxon>Meloidogyne</taxon>
    </lineage>
</organism>
<feature type="transmembrane region" description="Helical" evidence="2">
    <location>
        <begin position="295"/>
        <end position="320"/>
    </location>
</feature>
<keyword evidence="2" id="KW-1133">Transmembrane helix</keyword>
<accession>A0A6V7W168</accession>
<feature type="transmembrane region" description="Helical" evidence="2">
    <location>
        <begin position="198"/>
        <end position="218"/>
    </location>
</feature>
<dbReference type="PANTHER" id="PTHR45757:SF11">
    <property type="entry name" value="MAJOR FACILITATOR SUPERFAMILY (MFS) PROFILE DOMAIN-CONTAINING PROTEIN"/>
    <property type="match status" value="1"/>
</dbReference>
<dbReference type="EMBL" id="CAJEWN010000383">
    <property type="protein sequence ID" value="CAD2180890.1"/>
    <property type="molecule type" value="Genomic_DNA"/>
</dbReference>
<evidence type="ECO:0000313" key="5">
    <source>
        <dbReference type="Proteomes" id="UP000580250"/>
    </source>
</evidence>
<evidence type="ECO:0000313" key="4">
    <source>
        <dbReference type="EMBL" id="CAD2180890.1"/>
    </source>
</evidence>
<dbReference type="InterPro" id="IPR020846">
    <property type="entry name" value="MFS_dom"/>
</dbReference>
<feature type="transmembrane region" description="Helical" evidence="2">
    <location>
        <begin position="368"/>
        <end position="390"/>
    </location>
</feature>
<proteinExistence type="predicted"/>
<evidence type="ECO:0000259" key="3">
    <source>
        <dbReference type="PROSITE" id="PS50850"/>
    </source>
</evidence>
<protein>
    <recommendedName>
        <fullName evidence="3">Major facilitator superfamily (MFS) profile domain-containing protein</fullName>
    </recommendedName>
</protein>
<feature type="transmembrane region" description="Helical" evidence="2">
    <location>
        <begin position="107"/>
        <end position="124"/>
    </location>
</feature>
<dbReference type="GO" id="GO:0022857">
    <property type="term" value="F:transmembrane transporter activity"/>
    <property type="evidence" value="ECO:0007669"/>
    <property type="project" value="InterPro"/>
</dbReference>
<dbReference type="OrthoDB" id="2985014at2759"/>
<dbReference type="PROSITE" id="PS50850">
    <property type="entry name" value="MFS"/>
    <property type="match status" value="1"/>
</dbReference>
<feature type="transmembrane region" description="Helical" evidence="2">
    <location>
        <begin position="158"/>
        <end position="178"/>
    </location>
</feature>
<gene>
    <name evidence="4" type="ORF">MENT_LOCUS32998</name>
</gene>
<keyword evidence="2" id="KW-0472">Membrane</keyword>
<evidence type="ECO:0000256" key="1">
    <source>
        <dbReference type="ARBA" id="ARBA00004141"/>
    </source>
</evidence>
<dbReference type="InterPro" id="IPR036259">
    <property type="entry name" value="MFS_trans_sf"/>
</dbReference>
<comment type="caution">
    <text evidence="4">The sequence shown here is derived from an EMBL/GenBank/DDBJ whole genome shotgun (WGS) entry which is preliminary data.</text>
</comment>
<dbReference type="InterPro" id="IPR011701">
    <property type="entry name" value="MFS"/>
</dbReference>
<dbReference type="PANTHER" id="PTHR45757">
    <property type="entry name" value="PROTEIN CBG23364-RELATED"/>
    <property type="match status" value="1"/>
</dbReference>
<keyword evidence="2" id="KW-0812">Transmembrane</keyword>
<dbReference type="SUPFAM" id="SSF103473">
    <property type="entry name" value="MFS general substrate transporter"/>
    <property type="match status" value="1"/>
</dbReference>
<dbReference type="AlphaFoldDB" id="A0A6V7W168"/>
<comment type="subcellular location">
    <subcellularLocation>
        <location evidence="1">Membrane</location>
        <topology evidence="1">Multi-pass membrane protein</topology>
    </subcellularLocation>
</comment>
<dbReference type="Gene3D" id="1.20.1250.20">
    <property type="entry name" value="MFS general substrate transporter like domains"/>
    <property type="match status" value="2"/>
</dbReference>
<feature type="transmembrane region" description="Helical" evidence="2">
    <location>
        <begin position="402"/>
        <end position="424"/>
    </location>
</feature>
<feature type="transmembrane region" description="Helical" evidence="2">
    <location>
        <begin position="436"/>
        <end position="455"/>
    </location>
</feature>
<dbReference type="Pfam" id="PF07690">
    <property type="entry name" value="MFS_1"/>
    <property type="match status" value="1"/>
</dbReference>
<evidence type="ECO:0000256" key="2">
    <source>
        <dbReference type="SAM" id="Phobius"/>
    </source>
</evidence>
<feature type="transmembrane region" description="Helical" evidence="2">
    <location>
        <begin position="15"/>
        <end position="40"/>
    </location>
</feature>
<feature type="domain" description="Major facilitator superfamily (MFS) profile" evidence="3">
    <location>
        <begin position="16"/>
        <end position="459"/>
    </location>
</feature>
<dbReference type="GO" id="GO:0016020">
    <property type="term" value="C:membrane"/>
    <property type="evidence" value="ECO:0007669"/>
    <property type="project" value="UniProtKB-SubCell"/>
</dbReference>